<dbReference type="InterPro" id="IPR036188">
    <property type="entry name" value="FAD/NAD-bd_sf"/>
</dbReference>
<dbReference type="EMBL" id="MAAX01000210">
    <property type="protein sequence ID" value="OUS09611.1"/>
    <property type="molecule type" value="Genomic_DNA"/>
</dbReference>
<dbReference type="Proteomes" id="UP000196102">
    <property type="component" value="Unassembled WGS sequence"/>
</dbReference>
<gene>
    <name evidence="2" type="ORF">A9Q93_13760</name>
</gene>
<organism evidence="2 3">
    <name type="scientific">Nonlabens dokdonensis</name>
    <dbReference type="NCBI Taxonomy" id="328515"/>
    <lineage>
        <taxon>Bacteria</taxon>
        <taxon>Pseudomonadati</taxon>
        <taxon>Bacteroidota</taxon>
        <taxon>Flavobacteriia</taxon>
        <taxon>Flavobacteriales</taxon>
        <taxon>Flavobacteriaceae</taxon>
        <taxon>Nonlabens</taxon>
    </lineage>
</organism>
<feature type="domain" description="FAD-dependent urate hydroxylase HpyO/Asp monooxygenase CreE-like FAD/NAD(P)-binding" evidence="1">
    <location>
        <begin position="5"/>
        <end position="174"/>
    </location>
</feature>
<name>A0A1Z8AGZ8_9FLAO</name>
<evidence type="ECO:0000313" key="3">
    <source>
        <dbReference type="Proteomes" id="UP000196102"/>
    </source>
</evidence>
<dbReference type="PANTHER" id="PTHR40254">
    <property type="entry name" value="BLR0577 PROTEIN"/>
    <property type="match status" value="1"/>
</dbReference>
<dbReference type="PANTHER" id="PTHR40254:SF1">
    <property type="entry name" value="BLR0577 PROTEIN"/>
    <property type="match status" value="1"/>
</dbReference>
<dbReference type="SUPFAM" id="SSF51905">
    <property type="entry name" value="FAD/NAD(P)-binding domain"/>
    <property type="match status" value="1"/>
</dbReference>
<dbReference type="InterPro" id="IPR038732">
    <property type="entry name" value="HpyO/CreE_NAD-binding"/>
</dbReference>
<sequence length="569" mass="64635">MKKIAIIGCGPRGLHSLECLLLSLSRKRDQPQINISIYEKEPYLGSGQVWSLDQPDSNWLNIADRALANLKGREKIDFSSFQIPAFPSFIRWMEDVYDHYLDEEVDAFPSRNKMGRYLNERFKSIAEVLIKQDILAINVTLVTQVKFLNHKFLVTDTSGQECEFDECLLTIGHQSTEDDSQIASWKVDCEKSSKILYDNPYESKLIHQIDPDVTVGLRGFGLAMIDIMRQLTIEKGARFKKTHNSWKLNYLPSETSIQKIIPFSIDGLPLVPKPLGKKVDVFFKPSELQMEEFKNKIGNSLIEASSLNNIEFLLDAFVPIAVNKFIEHPFSKVQEDQVTVEIVAKEWLNDMSYEHDLILNTKIDTKSYITQTIEMSLGLSAVTLDYVLGQVWRHFQPTMYDLFSHCDLHDLVMAQVIALDESTKRYSYGPPVESMMQLLSLIENNIINTDFLANPNITCKEDYWLVSKGENSVQCAVMINTVLNPPQLSEINSDLVKSLLEDDLLEPVTSDLGIATKENGTIQLSHKNDDIQLAALGRNCKGSVMGVDAILECFGDRIHKWSNDIVNRL</sequence>
<dbReference type="InterPro" id="IPR052189">
    <property type="entry name" value="L-asp_N-monooxygenase_NS-form"/>
</dbReference>
<dbReference type="AlphaFoldDB" id="A0A1Z8AGZ8"/>
<evidence type="ECO:0000313" key="2">
    <source>
        <dbReference type="EMBL" id="OUS09611.1"/>
    </source>
</evidence>
<reference evidence="3" key="1">
    <citation type="journal article" date="2017" name="Proc. Natl. Acad. Sci. U.S.A.">
        <title>Simulation of Deepwater Horizon oil plume reveals substrate specialization within a complex community of hydrocarbon-degraders.</title>
        <authorList>
            <person name="Hu P."/>
            <person name="Dubinsky E.A."/>
            <person name="Probst A.J."/>
            <person name="Wang J."/>
            <person name="Sieber C.M.K."/>
            <person name="Tom L.M."/>
            <person name="Gardinali P."/>
            <person name="Banfield J.F."/>
            <person name="Atlas R.M."/>
            <person name="Andersen G.L."/>
        </authorList>
    </citation>
    <scope>NUCLEOTIDE SEQUENCE [LARGE SCALE GENOMIC DNA]</scope>
</reference>
<dbReference type="Pfam" id="PF13454">
    <property type="entry name" value="NAD_binding_9"/>
    <property type="match status" value="1"/>
</dbReference>
<proteinExistence type="predicted"/>
<comment type="caution">
    <text evidence="2">The sequence shown here is derived from an EMBL/GenBank/DDBJ whole genome shotgun (WGS) entry which is preliminary data.</text>
</comment>
<dbReference type="RefSeq" id="WP_303688027.1">
    <property type="nucleotide sequence ID" value="NZ_CAJXYO010000014.1"/>
</dbReference>
<evidence type="ECO:0000259" key="1">
    <source>
        <dbReference type="Pfam" id="PF13454"/>
    </source>
</evidence>
<accession>A0A1Z8AGZ8</accession>
<protein>
    <recommendedName>
        <fullName evidence="1">FAD-dependent urate hydroxylase HpyO/Asp monooxygenase CreE-like FAD/NAD(P)-binding domain-containing protein</fullName>
    </recommendedName>
</protein>